<feature type="region of interest" description="Disordered" evidence="1">
    <location>
        <begin position="1166"/>
        <end position="1198"/>
    </location>
</feature>
<evidence type="ECO:0008006" key="4">
    <source>
        <dbReference type="Google" id="ProtNLM"/>
    </source>
</evidence>
<organism evidence="2 3">
    <name type="scientific">Oryctes borbonicus</name>
    <dbReference type="NCBI Taxonomy" id="1629725"/>
    <lineage>
        <taxon>Eukaryota</taxon>
        <taxon>Metazoa</taxon>
        <taxon>Ecdysozoa</taxon>
        <taxon>Arthropoda</taxon>
        <taxon>Hexapoda</taxon>
        <taxon>Insecta</taxon>
        <taxon>Pterygota</taxon>
        <taxon>Neoptera</taxon>
        <taxon>Endopterygota</taxon>
        <taxon>Coleoptera</taxon>
        <taxon>Polyphaga</taxon>
        <taxon>Scarabaeiformia</taxon>
        <taxon>Scarabaeidae</taxon>
        <taxon>Dynastinae</taxon>
        <taxon>Oryctes</taxon>
    </lineage>
</organism>
<feature type="compositionally biased region" description="Low complexity" evidence="1">
    <location>
        <begin position="34"/>
        <end position="43"/>
    </location>
</feature>
<feature type="compositionally biased region" description="Low complexity" evidence="1">
    <location>
        <begin position="107"/>
        <end position="123"/>
    </location>
</feature>
<feature type="region of interest" description="Disordered" evidence="1">
    <location>
        <begin position="1416"/>
        <end position="1467"/>
    </location>
</feature>
<evidence type="ECO:0000313" key="3">
    <source>
        <dbReference type="Proteomes" id="UP000051574"/>
    </source>
</evidence>
<gene>
    <name evidence="2" type="ORF">AMK59_1266</name>
</gene>
<feature type="region of interest" description="Disordered" evidence="1">
    <location>
        <begin position="826"/>
        <end position="903"/>
    </location>
</feature>
<feature type="compositionally biased region" description="Polar residues" evidence="1">
    <location>
        <begin position="1245"/>
        <end position="1257"/>
    </location>
</feature>
<feature type="region of interest" description="Disordered" evidence="1">
    <location>
        <begin position="696"/>
        <end position="718"/>
    </location>
</feature>
<feature type="region of interest" description="Disordered" evidence="1">
    <location>
        <begin position="1"/>
        <end position="65"/>
    </location>
</feature>
<sequence length="1467" mass="164566">MAEQEACAELVKQASEDASSAKEAGSAQVHGESLLLPLLQGLLDQPENDQPADSGTESGEDLRSGLILEVQGALDKLSASLKSPSTNISEERRESLLQLVNRLQSGLSSSHLSNSSTSSSLSSNERRSSLHQAGRFSKRKQRANRHTVGVSSEELEDARRLMEEIAFRGSISTVPPNPSGLQKQNSEGSVLQTPPFKPLSKAKPVKNVTAKPFISITQNNQSGTSSTLDTPSETSESLELLLTNQEKFKIANNSLGKNTEKEDLHPQFHHSKSLDHAQYNQKRPAFTETMSLDLSSRDTVDLISIQKAVTQAAAIKQLSQMKFDVSDGAGPADETDSEEETEDEEDDDQATVKIAVQQEIKSSPTQQQPQPQPDLIMQTNPIYNRPSEERDTTNNNSENDEYPSQLNEKANRFNSKKLKMKRANTIDIPKPLKYYECDEDDSDNDDLSNRRHSYLALRGPIRVGKLNVEKKVPEFEPKTESDKKFMAFLGKHTENASNTNKTTLWSNQQPINKGFAGSNWSNKFSNVKNNFEKIQTGNNVNSARNFWKSADDAVTARRAPQFGPKISRQSAKNLQQMFEEKQKQTQQAQETQQENNNIVTGSLKVDTSKTNKSVAVVVTQPNSINKFSHAPMSAFKPVAKKIEIPYIMQQSNPPQQRSYLKPKPLNILPDINSNLQSLENKTSSKNTDSALYLYSPKQVSPENASPTNPTPWNSTRTSGESRVLSIAATKFQNMAQERNPPPRKMSKEKIVIPPSLINQQKEPQEKLTAPYLVRSVAQGNSVRKLSGQYDNMGNKDVYHDGRAQYGTKAPLLSDNRQHNIKTTLYGDQKQQNYQKASSYNDSKQQNGVRAYHDNRQYSTKSALFSDDSRQFSDNVQQPYSGYNNHQYHDKSALPSDSSQYHSNKQQYNVTAVLPSENRQEYSASDKQHYGQYSDTYSNPSSDKVEQYDTQPRTFVPGENYTIQYDHPIPVQPQPKVYNAEYIVSQQQYNVPSDYLENASDKEDASEIADYHNQQQQIISQIKQTSPNLRQPEVYQETPKYEEENHEYTSSYQFKPQAQMAEFKSTENKVQDNGFSYTPDKRNEAEREEIEKVFSNETKSAYNPRQNFTYERQTSQESIKEYTAVSSKVMSGPVSQQAVTVQQNAPKSRDQHDMEYNLKATLQKLSSHTEFSQREQQKASVKTPLERKSSLKQESDPAPMVIYNNVKQKPSLCINDKPLSLESLETNERGEQVLTSKFHIPLRQTQSKSFSAASSTNRELSKSESWHQICRSSQQTPSKPSPRGSPNGRSVLRSKSSHSLAVPKQFEAGMSKTEMLEKRKTMEAYFGGSPKAESKKSSSSINRVKTSQKISTQRQNSAVSGGGLCRSKTLPDIVCLDDSNIDAIFEDLFNARTTTKTTTFTEGPVTTTTQLTARVSTQEQMKKPMSPFAKFRQLDKQNSLNSPPSTPKSPTTGSPLFKFTDASLNQSA</sequence>
<dbReference type="OrthoDB" id="6381429at2759"/>
<feature type="compositionally biased region" description="Basic and acidic residues" evidence="1">
    <location>
        <begin position="1078"/>
        <end position="1093"/>
    </location>
</feature>
<feature type="compositionally biased region" description="Acidic residues" evidence="1">
    <location>
        <begin position="333"/>
        <end position="349"/>
    </location>
</feature>
<feature type="compositionally biased region" description="Basic and acidic residues" evidence="1">
    <location>
        <begin position="917"/>
        <end position="928"/>
    </location>
</feature>
<dbReference type="EMBL" id="LJIG01001544">
    <property type="protein sequence ID" value="KRT85396.1"/>
    <property type="molecule type" value="Genomic_DNA"/>
</dbReference>
<reference evidence="2 3" key="1">
    <citation type="submission" date="2015-09" db="EMBL/GenBank/DDBJ databases">
        <title>Draft genome of the scarab beetle Oryctes borbonicus.</title>
        <authorList>
            <person name="Meyer J.M."/>
            <person name="Markov G.V."/>
            <person name="Baskaran P."/>
            <person name="Herrmann M."/>
            <person name="Sommer R.J."/>
            <person name="Roedelsperger C."/>
        </authorList>
    </citation>
    <scope>NUCLEOTIDE SEQUENCE [LARGE SCALE GENOMIC DNA]</scope>
    <source>
        <strain evidence="2">OB123</strain>
        <tissue evidence="2">Whole animal</tissue>
    </source>
</reference>
<feature type="compositionally biased region" description="Basic and acidic residues" evidence="1">
    <location>
        <begin position="1183"/>
        <end position="1194"/>
    </location>
</feature>
<feature type="region of interest" description="Disordered" evidence="1">
    <location>
        <begin position="1065"/>
        <end position="1116"/>
    </location>
</feature>
<feature type="region of interest" description="Disordered" evidence="1">
    <location>
        <begin position="1245"/>
        <end position="1311"/>
    </location>
</feature>
<evidence type="ECO:0000313" key="2">
    <source>
        <dbReference type="EMBL" id="KRT85396.1"/>
    </source>
</evidence>
<feature type="compositionally biased region" description="Polar residues" evidence="1">
    <location>
        <begin position="1340"/>
        <end position="1358"/>
    </location>
</feature>
<feature type="compositionally biased region" description="Low complexity" evidence="1">
    <location>
        <begin position="1438"/>
        <end position="1454"/>
    </location>
</feature>
<feature type="compositionally biased region" description="Polar residues" evidence="1">
    <location>
        <begin position="828"/>
        <end position="847"/>
    </location>
</feature>
<feature type="compositionally biased region" description="Polar residues" evidence="1">
    <location>
        <begin position="697"/>
        <end position="718"/>
    </location>
</feature>
<proteinExistence type="predicted"/>
<accession>A0A0T6BDN1</accession>
<feature type="region of interest" description="Disordered" evidence="1">
    <location>
        <begin position="324"/>
        <end position="407"/>
    </location>
</feature>
<feature type="compositionally biased region" description="Polar residues" evidence="1">
    <location>
        <begin position="894"/>
        <end position="903"/>
    </location>
</feature>
<feature type="region of interest" description="Disordered" evidence="1">
    <location>
        <begin position="580"/>
        <end position="604"/>
    </location>
</feature>
<feature type="compositionally biased region" description="Polar residues" evidence="1">
    <location>
        <begin position="393"/>
        <end position="407"/>
    </location>
</feature>
<feature type="compositionally biased region" description="Low complexity" evidence="1">
    <location>
        <begin position="584"/>
        <end position="594"/>
    </location>
</feature>
<feature type="compositionally biased region" description="Basic residues" evidence="1">
    <location>
        <begin position="136"/>
        <end position="145"/>
    </location>
</feature>
<dbReference type="Proteomes" id="UP000051574">
    <property type="component" value="Unassembled WGS sequence"/>
</dbReference>
<comment type="caution">
    <text evidence="2">The sequence shown here is derived from an EMBL/GenBank/DDBJ whole genome shotgun (WGS) entry which is preliminary data.</text>
</comment>
<protein>
    <recommendedName>
        <fullName evidence="4">Smoothelin domain-containing protein</fullName>
    </recommendedName>
</protein>
<evidence type="ECO:0000256" key="1">
    <source>
        <dbReference type="SAM" id="MobiDB-lite"/>
    </source>
</evidence>
<feature type="compositionally biased region" description="Polar residues" evidence="1">
    <location>
        <begin position="929"/>
        <end position="945"/>
    </location>
</feature>
<feature type="region of interest" description="Disordered" evidence="1">
    <location>
        <begin position="917"/>
        <end position="945"/>
    </location>
</feature>
<feature type="compositionally biased region" description="Polar residues" evidence="1">
    <location>
        <begin position="871"/>
        <end position="885"/>
    </location>
</feature>
<feature type="region of interest" description="Disordered" evidence="1">
    <location>
        <begin position="107"/>
        <end position="155"/>
    </location>
</feature>
<feature type="non-terminal residue" evidence="2">
    <location>
        <position position="1467"/>
    </location>
</feature>
<keyword evidence="3" id="KW-1185">Reference proteome</keyword>
<feature type="compositionally biased region" description="Polar residues" evidence="1">
    <location>
        <begin position="170"/>
        <end position="192"/>
    </location>
</feature>
<feature type="region of interest" description="Disordered" evidence="1">
    <location>
        <begin position="169"/>
        <end position="203"/>
    </location>
</feature>
<name>A0A0T6BDN1_9SCAR</name>
<feature type="region of interest" description="Disordered" evidence="1">
    <location>
        <begin position="1323"/>
        <end position="1361"/>
    </location>
</feature>
<feature type="compositionally biased region" description="Polar residues" evidence="1">
    <location>
        <begin position="1094"/>
        <end position="1116"/>
    </location>
</feature>